<evidence type="ECO:0000313" key="5">
    <source>
        <dbReference type="Proteomes" id="UP000078356"/>
    </source>
</evidence>
<dbReference type="AlphaFoldDB" id="A0A178LI29"/>
<evidence type="ECO:0000259" key="3">
    <source>
        <dbReference type="Pfam" id="PF13372"/>
    </source>
</evidence>
<keyword evidence="2" id="KW-0732">Signal</keyword>
<comment type="caution">
    <text evidence="4">The sequence shown here is derived from an EMBL/GenBank/DDBJ whole genome shotgun (WGS) entry which is preliminary data.</text>
</comment>
<name>A0A178LI29_9PSED</name>
<organism evidence="4 5">
    <name type="scientific">Pseudomonas oryzihabitans</name>
    <dbReference type="NCBI Taxonomy" id="47885"/>
    <lineage>
        <taxon>Bacteria</taxon>
        <taxon>Pseudomonadati</taxon>
        <taxon>Pseudomonadota</taxon>
        <taxon>Gammaproteobacteria</taxon>
        <taxon>Pseudomonadales</taxon>
        <taxon>Pseudomonadaceae</taxon>
        <taxon>Pseudomonas</taxon>
    </lineage>
</organism>
<dbReference type="EMBL" id="LWCR01000012">
    <property type="protein sequence ID" value="OAN29812.1"/>
    <property type="molecule type" value="Genomic_DNA"/>
</dbReference>
<feature type="region of interest" description="Disordered" evidence="1">
    <location>
        <begin position="38"/>
        <end position="61"/>
    </location>
</feature>
<feature type="chain" id="PRO_5008091093" description="Alginate export domain-containing protein" evidence="2">
    <location>
        <begin position="34"/>
        <end position="487"/>
    </location>
</feature>
<dbReference type="Pfam" id="PF13372">
    <property type="entry name" value="Alginate_exp"/>
    <property type="match status" value="1"/>
</dbReference>
<dbReference type="RefSeq" id="WP_064307712.1">
    <property type="nucleotide sequence ID" value="NZ_LWCR01000012.1"/>
</dbReference>
<dbReference type="InterPro" id="IPR053728">
    <property type="entry name" value="Alginate_Permeability_Chnl"/>
</dbReference>
<dbReference type="OrthoDB" id="311329at2"/>
<evidence type="ECO:0000256" key="2">
    <source>
        <dbReference type="SAM" id="SignalP"/>
    </source>
</evidence>
<feature type="domain" description="Alginate export" evidence="3">
    <location>
        <begin position="93"/>
        <end position="478"/>
    </location>
</feature>
<evidence type="ECO:0000313" key="4">
    <source>
        <dbReference type="EMBL" id="OAN29812.1"/>
    </source>
</evidence>
<evidence type="ECO:0000256" key="1">
    <source>
        <dbReference type="SAM" id="MobiDB-lite"/>
    </source>
</evidence>
<reference evidence="4 5" key="1">
    <citation type="submission" date="2016-04" db="EMBL/GenBank/DDBJ databases">
        <title>Draft Genome Sequences of Staphylococcus capitis Strain H36, S. capitis Strain H65, S. cohnii Strain H62, S. hominis Strain H69, Mycobacterium iranicum Strain H39, Plantibacter sp. Strain H53, Pseudomonas oryzihabitans Strain H72, and Microbacterium sp. Strain H83, isolated from residential settings.</title>
        <authorList>
            <person name="Lymperopoulou D."/>
            <person name="Adams R.I."/>
            <person name="Lindow S."/>
            <person name="Coil D.A."/>
            <person name="Jospin G."/>
            <person name="Eisen J.A."/>
        </authorList>
    </citation>
    <scope>NUCLEOTIDE SEQUENCE [LARGE SCALE GENOMIC DNA]</scope>
    <source>
        <strain evidence="4 5">H72</strain>
    </source>
</reference>
<dbReference type="InterPro" id="IPR025388">
    <property type="entry name" value="Alginate_export_dom"/>
</dbReference>
<proteinExistence type="predicted"/>
<accession>A0A178LI29</accession>
<feature type="signal peptide" evidence="2">
    <location>
        <begin position="1"/>
        <end position="33"/>
    </location>
</feature>
<gene>
    <name evidence="4" type="ORF">A4V15_02395</name>
</gene>
<sequence length="487" mass="53614">MSLSRSLPACARARSCLAFASLASLLASQGAFAAPSTTLESARPKPLNSLETARPLPPGPPRWAEDYRFLDDPAKRTDPFDGLRYQRLGDSAWLQTGGEARYRFDSIRNPVFGRRGVDTDHYIQQRLQLHADLHLFDDAVRAFVQLENTRAWNKALYGPYDQSRTELHQAFIDLNTPLAGGKLMTRIGRQELGYGNQAFVTYRDARNIRLNFDGLRLAWSRPDGYRLDAFGLRPVVTGEDSFDDGSNNAVKFYGLYGTLPLAGPLKLDVYGFGLETDQRTLDGLTGAEKRYTAGIRLFGNAGPWDWSWDLAGQGGHLAGAQIRAWGLSSETGYRLGGAWKPRLALRVDAASGDHGLGDDRVGTFDPLYPKNGFYGDSGLTTLANLYLVGPLLTLAPRPTLQLESGLFGVWRQSTEDGVYLPGMTTVPGTAASSARKAGTLWRNNLRWMPTANLTLDLEYSYFQAGAAVRQAEGDDTSFLMAATTFRF</sequence>
<dbReference type="Proteomes" id="UP000078356">
    <property type="component" value="Unassembled WGS sequence"/>
</dbReference>
<dbReference type="Gene3D" id="2.40.160.100">
    <property type="match status" value="1"/>
</dbReference>
<protein>
    <recommendedName>
        <fullName evidence="3">Alginate export domain-containing protein</fullName>
    </recommendedName>
</protein>